<protein>
    <recommendedName>
        <fullName evidence="4">G protein-coupled receptor</fullName>
    </recommendedName>
</protein>
<dbReference type="EMBL" id="CAXLJM020000075">
    <property type="protein sequence ID" value="CAL8128868.1"/>
    <property type="molecule type" value="Genomic_DNA"/>
</dbReference>
<gene>
    <name evidence="2" type="ORF">ODALV1_LOCUS22630</name>
</gene>
<feature type="transmembrane region" description="Helical" evidence="1">
    <location>
        <begin position="249"/>
        <end position="271"/>
    </location>
</feature>
<feature type="transmembrane region" description="Helical" evidence="1">
    <location>
        <begin position="20"/>
        <end position="43"/>
    </location>
</feature>
<accession>A0ABP1RIN2</accession>
<evidence type="ECO:0008006" key="4">
    <source>
        <dbReference type="Google" id="ProtNLM"/>
    </source>
</evidence>
<organism evidence="2 3">
    <name type="scientific">Orchesella dallaii</name>
    <dbReference type="NCBI Taxonomy" id="48710"/>
    <lineage>
        <taxon>Eukaryota</taxon>
        <taxon>Metazoa</taxon>
        <taxon>Ecdysozoa</taxon>
        <taxon>Arthropoda</taxon>
        <taxon>Hexapoda</taxon>
        <taxon>Collembola</taxon>
        <taxon>Entomobryomorpha</taxon>
        <taxon>Entomobryoidea</taxon>
        <taxon>Orchesellidae</taxon>
        <taxon>Orchesellinae</taxon>
        <taxon>Orchesella</taxon>
    </lineage>
</organism>
<keyword evidence="1" id="KW-1133">Transmembrane helix</keyword>
<comment type="caution">
    <text evidence="2">The sequence shown here is derived from an EMBL/GenBank/DDBJ whole genome shotgun (WGS) entry which is preliminary data.</text>
</comment>
<evidence type="ECO:0000256" key="1">
    <source>
        <dbReference type="SAM" id="Phobius"/>
    </source>
</evidence>
<keyword evidence="3" id="KW-1185">Reference proteome</keyword>
<reference evidence="2 3" key="1">
    <citation type="submission" date="2024-08" db="EMBL/GenBank/DDBJ databases">
        <authorList>
            <person name="Cucini C."/>
            <person name="Frati F."/>
        </authorList>
    </citation>
    <scope>NUCLEOTIDE SEQUENCE [LARGE SCALE GENOMIC DNA]</scope>
</reference>
<dbReference type="Proteomes" id="UP001642540">
    <property type="component" value="Unassembled WGS sequence"/>
</dbReference>
<feature type="transmembrane region" description="Helical" evidence="1">
    <location>
        <begin position="218"/>
        <end position="237"/>
    </location>
</feature>
<proteinExistence type="predicted"/>
<keyword evidence="1" id="KW-0812">Transmembrane</keyword>
<name>A0ABP1RIN2_9HEXA</name>
<evidence type="ECO:0000313" key="3">
    <source>
        <dbReference type="Proteomes" id="UP001642540"/>
    </source>
</evidence>
<evidence type="ECO:0000313" key="2">
    <source>
        <dbReference type="EMBL" id="CAL8128868.1"/>
    </source>
</evidence>
<keyword evidence="1" id="KW-0472">Membrane</keyword>
<sequence>MSFVLVLVVLRHPPFDNMGNWVIVGATVQSSLFTLGNTLCLFYHRIDFFRYLNCVIAQHHERRENANYGRGLISCLKDSNREILKFIQRRSCDVTGIVTMIIATQLAPASAMITACGIYLSTSMNIDLDFSHHIWAYFVTKEQGTIICIIRVFINFYHIAEITCGVSYVVVLIPAVTQSTVNQLQEVQRISETDFLKGMRAYKATFILSRIGSTATSWIAVITMGTGHAMFMMFFSTTVMGFRVLPLEVYWVAPLITIINVLVILIALPFATKCLNLSGKILRDWKRRHMSLGRRKSLKALKPVCFAMDSLRVIDNDTTTEYFASIFDRTTSFIIFLRQL</sequence>